<comment type="caution">
    <text evidence="2">The sequence shown here is derived from an EMBL/GenBank/DDBJ whole genome shotgun (WGS) entry which is preliminary data.</text>
</comment>
<dbReference type="InterPro" id="IPR018170">
    <property type="entry name" value="Aldo/ket_reductase_CS"/>
</dbReference>
<dbReference type="Gene3D" id="3.20.20.100">
    <property type="entry name" value="NADP-dependent oxidoreductase domain"/>
    <property type="match status" value="1"/>
</dbReference>
<dbReference type="InterPro" id="IPR020471">
    <property type="entry name" value="AKR"/>
</dbReference>
<dbReference type="InterPro" id="IPR023210">
    <property type="entry name" value="NADP_OxRdtase_dom"/>
</dbReference>
<feature type="domain" description="NADP-dependent oxidoreductase" evidence="1">
    <location>
        <begin position="7"/>
        <end position="154"/>
    </location>
</feature>
<evidence type="ECO:0000313" key="3">
    <source>
        <dbReference type="Proteomes" id="UP000631114"/>
    </source>
</evidence>
<gene>
    <name evidence="2" type="ORF">IFM89_010775</name>
</gene>
<reference evidence="2 3" key="1">
    <citation type="submission" date="2020-10" db="EMBL/GenBank/DDBJ databases">
        <title>The Coptis chinensis genome and diversification of protoberbering-type alkaloids.</title>
        <authorList>
            <person name="Wang B."/>
            <person name="Shu S."/>
            <person name="Song C."/>
            <person name="Liu Y."/>
        </authorList>
    </citation>
    <scope>NUCLEOTIDE SEQUENCE [LARGE SCALE GENOMIC DNA]</scope>
    <source>
        <strain evidence="2">HL-2020</strain>
        <tissue evidence="2">Leaf</tissue>
    </source>
</reference>
<dbReference type="Pfam" id="PF00248">
    <property type="entry name" value="Aldo_ket_red"/>
    <property type="match status" value="1"/>
</dbReference>
<organism evidence="2 3">
    <name type="scientific">Coptis chinensis</name>
    <dbReference type="NCBI Taxonomy" id="261450"/>
    <lineage>
        <taxon>Eukaryota</taxon>
        <taxon>Viridiplantae</taxon>
        <taxon>Streptophyta</taxon>
        <taxon>Embryophyta</taxon>
        <taxon>Tracheophyta</taxon>
        <taxon>Spermatophyta</taxon>
        <taxon>Magnoliopsida</taxon>
        <taxon>Ranunculales</taxon>
        <taxon>Ranunculaceae</taxon>
        <taxon>Coptidoideae</taxon>
        <taxon>Coptis</taxon>
    </lineage>
</organism>
<dbReference type="OrthoDB" id="416253at2759"/>
<sequence length="188" mass="21400">EDLIPFDIRTTWEAMEKCQRLGLVKSIGVSNFSSKKLSELLSNATISPAVNQVEMHPYWQQKELRDFCAKNGIHVSAYSPLGGKGTVWRSNLLFDTKEIQQIAHAKGKSTAQIILRWAFEQGVSFVSKSFHKGRMKENMEIFDWELSEDDLQIISCLPQGKIFTGEYLVSPHGQYKTVAELWDCEIIS</sequence>
<dbReference type="PANTHER" id="PTHR11732">
    <property type="entry name" value="ALDO/KETO REDUCTASE"/>
    <property type="match status" value="1"/>
</dbReference>
<dbReference type="GO" id="GO:0016491">
    <property type="term" value="F:oxidoreductase activity"/>
    <property type="evidence" value="ECO:0007669"/>
    <property type="project" value="InterPro"/>
</dbReference>
<dbReference type="Proteomes" id="UP000631114">
    <property type="component" value="Unassembled WGS sequence"/>
</dbReference>
<evidence type="ECO:0000313" key="2">
    <source>
        <dbReference type="EMBL" id="KAF9624387.1"/>
    </source>
</evidence>
<dbReference type="PROSITE" id="PS00062">
    <property type="entry name" value="ALDOKETO_REDUCTASE_2"/>
    <property type="match status" value="1"/>
</dbReference>
<proteinExistence type="predicted"/>
<protein>
    <recommendedName>
        <fullName evidence="1">NADP-dependent oxidoreductase domain-containing protein</fullName>
    </recommendedName>
</protein>
<accession>A0A835IXE2</accession>
<evidence type="ECO:0000259" key="1">
    <source>
        <dbReference type="Pfam" id="PF00248"/>
    </source>
</evidence>
<dbReference type="AlphaFoldDB" id="A0A835IXE2"/>
<dbReference type="PRINTS" id="PR00069">
    <property type="entry name" value="ALDKETRDTASE"/>
</dbReference>
<keyword evidence="3" id="KW-1185">Reference proteome</keyword>
<dbReference type="EMBL" id="JADFTS010000001">
    <property type="protein sequence ID" value="KAF9624387.1"/>
    <property type="molecule type" value="Genomic_DNA"/>
</dbReference>
<feature type="non-terminal residue" evidence="2">
    <location>
        <position position="1"/>
    </location>
</feature>
<dbReference type="SUPFAM" id="SSF51430">
    <property type="entry name" value="NAD(P)-linked oxidoreductase"/>
    <property type="match status" value="1"/>
</dbReference>
<dbReference type="InterPro" id="IPR036812">
    <property type="entry name" value="NAD(P)_OxRdtase_dom_sf"/>
</dbReference>
<name>A0A835IXE2_9MAGN</name>